<dbReference type="Pfam" id="PF00351">
    <property type="entry name" value="Biopterin_H"/>
    <property type="match status" value="1"/>
</dbReference>
<evidence type="ECO:0000256" key="17">
    <source>
        <dbReference type="SAM" id="MobiDB-lite"/>
    </source>
</evidence>
<dbReference type="CDD" id="cd03346">
    <property type="entry name" value="eu_TrpOH"/>
    <property type="match status" value="1"/>
</dbReference>
<dbReference type="SUPFAM" id="SSF55021">
    <property type="entry name" value="ACT-like"/>
    <property type="match status" value="1"/>
</dbReference>
<dbReference type="Proteomes" id="UP000001070">
    <property type="component" value="Unassembled WGS sequence"/>
</dbReference>
<dbReference type="GO" id="GO:0042416">
    <property type="term" value="P:dopamine biosynthetic process"/>
    <property type="evidence" value="ECO:0007669"/>
    <property type="project" value="UniProtKB-ARBA"/>
</dbReference>
<dbReference type="OMA" id="DMPWFPR"/>
<dbReference type="InterPro" id="IPR002912">
    <property type="entry name" value="ACT_dom"/>
</dbReference>
<dbReference type="PROSITE" id="PS51410">
    <property type="entry name" value="BH4_AAA_HYDROXYL_2"/>
    <property type="match status" value="1"/>
</dbReference>
<dbReference type="InterPro" id="IPR001273">
    <property type="entry name" value="ArAA_hydroxylase"/>
</dbReference>
<dbReference type="InterPro" id="IPR045865">
    <property type="entry name" value="ACT-like_dom_sf"/>
</dbReference>
<evidence type="ECO:0000256" key="11">
    <source>
        <dbReference type="ARBA" id="ARBA00040889"/>
    </source>
</evidence>
<evidence type="ECO:0000256" key="8">
    <source>
        <dbReference type="ARBA" id="ARBA00023004"/>
    </source>
</evidence>
<sequence length="578" mass="64168">MSASGKSLLGLWLYRSGEQEWAVKQGSPLHTPKKESGPISTTSSSSTTSATHASLSRHASAPGDSFLLFSPKKQERSAEAPRLQINAGSNDGAVRHGVVPGERISILFTLKNQVGNLARALQVFQELGINVLHLELSPLEMTSNQADVLVDVECDPRRLDQVVKMLNREVASVNYTSVNAHTLARAPSLSACSSFDFGDMVWFPRKISDIDQAQNVLMYGSDLDADHPGFKDPIYRKRREQFSAIANNFKHGNPIPRVQYTPEEVKTWGTVFLELHRLYQLHAVPEYMENWPELVKFCGYREDNVPQLQDVSSYLKRKTGFQLRPVAGYLSPRDFLSGLAFRVFHCTQYIRHSSDPFYTPEPDCCHELLGHMPLLANSSFAQFSQEIGLASLGACDADIEKLATLYFFTVEFGLCKQSDNSFKVYGAGLLSSVAELQHAITAQDKIKKFDPELTCKEECIITSYQNAYYYTDSFEEAKEQMRSFADSIQRPFGVRYNPYTSSVEVLSNAQKITAVVSELRGDLSIVCSALRKISATDENLDVDSIANMLHNSLNVRSGGSAGGSNSPDNSENYIAEGD</sequence>
<evidence type="ECO:0000313" key="20">
    <source>
        <dbReference type="EMBL" id="EDV95645.1"/>
    </source>
</evidence>
<dbReference type="Gene3D" id="1.10.800.10">
    <property type="entry name" value="Aromatic amino acid hydroxylase"/>
    <property type="match status" value="1"/>
</dbReference>
<dbReference type="InterPro" id="IPR005963">
    <property type="entry name" value="Trp_5_mOase"/>
</dbReference>
<comment type="subunit">
    <text evidence="14">Interacts with DNAJC12.</text>
</comment>
<name>B4IZR0_DROGR</name>
<dbReference type="FunFam" id="1.10.800.10:FF:000004">
    <property type="entry name" value="Tyrosine 3-monooxygenase"/>
    <property type="match status" value="1"/>
</dbReference>
<comment type="cofactor">
    <cofactor evidence="1 16">
        <name>Fe(2+)</name>
        <dbReference type="ChEBI" id="CHEBI:29033"/>
    </cofactor>
</comment>
<comment type="similarity">
    <text evidence="3">Belongs to the biopterin-dependent aromatic amino acid hydroxylase family.</text>
</comment>
<dbReference type="EC" id="1.14.16.4" evidence="4"/>
<feature type="binding site" evidence="16">
    <location>
        <position position="366"/>
    </location>
    <ligand>
        <name>Fe cation</name>
        <dbReference type="ChEBI" id="CHEBI:24875"/>
    </ligand>
</feature>
<comment type="pathway">
    <text evidence="2">Aromatic compound metabolism; serotonin biosynthesis; serotonin from L-tryptophan: step 1/2.</text>
</comment>
<evidence type="ECO:0000256" key="14">
    <source>
        <dbReference type="ARBA" id="ARBA00062416"/>
    </source>
</evidence>
<dbReference type="InterPro" id="IPR036951">
    <property type="entry name" value="ArAA_hydroxylase_sf"/>
</dbReference>
<dbReference type="KEGG" id="dgr:6558602"/>
<evidence type="ECO:0000256" key="10">
    <source>
        <dbReference type="ARBA" id="ARBA00023094"/>
    </source>
</evidence>
<dbReference type="GO" id="GO:0010460">
    <property type="term" value="P:positive regulation of heart rate"/>
    <property type="evidence" value="ECO:0007669"/>
    <property type="project" value="EnsemblMetazoa"/>
</dbReference>
<dbReference type="GO" id="GO:0048066">
    <property type="term" value="P:developmental pigmentation"/>
    <property type="evidence" value="ECO:0007669"/>
    <property type="project" value="UniProtKB-ARBA"/>
</dbReference>
<dbReference type="GO" id="GO:0008343">
    <property type="term" value="P:adult feeding behavior"/>
    <property type="evidence" value="ECO:0007669"/>
    <property type="project" value="EnsemblMetazoa"/>
</dbReference>
<dbReference type="GO" id="GO:0030536">
    <property type="term" value="P:larval feeding behavior"/>
    <property type="evidence" value="ECO:0007669"/>
    <property type="project" value="EnsemblMetazoa"/>
</dbReference>
<dbReference type="InterPro" id="IPR041904">
    <property type="entry name" value="TrpOH_cat"/>
</dbReference>
<accession>B4IZR0</accession>
<dbReference type="AlphaFoldDB" id="B4IZR0"/>
<comment type="catalytic activity">
    <reaction evidence="13">
        <text>(6R)-L-erythro-5,6,7,8-tetrahydrobiopterin + L-tryptophan + O2 = 5-hydroxy-L-tryptophan + (4aS,6R)-4a-hydroxy-L-erythro-5,6,7,8-tetrahydrobiopterin</text>
        <dbReference type="Rhea" id="RHEA:16709"/>
        <dbReference type="ChEBI" id="CHEBI:15379"/>
        <dbReference type="ChEBI" id="CHEBI:15642"/>
        <dbReference type="ChEBI" id="CHEBI:57912"/>
        <dbReference type="ChEBI" id="CHEBI:58266"/>
        <dbReference type="ChEBI" id="CHEBI:59560"/>
        <dbReference type="EC" id="1.14.16.4"/>
    </reaction>
</comment>
<dbReference type="GO" id="GO:0007608">
    <property type="term" value="P:sensory perception of smell"/>
    <property type="evidence" value="ECO:0007669"/>
    <property type="project" value="EnsemblMetazoa"/>
</dbReference>
<evidence type="ECO:0000256" key="2">
    <source>
        <dbReference type="ARBA" id="ARBA00004783"/>
    </source>
</evidence>
<keyword evidence="5" id="KW-0597">Phosphoprotein</keyword>
<evidence type="ECO:0000256" key="4">
    <source>
        <dbReference type="ARBA" id="ARBA00012002"/>
    </source>
</evidence>
<keyword evidence="21" id="KW-1185">Reference proteome</keyword>
<dbReference type="GO" id="GO:0008344">
    <property type="term" value="P:adult locomotory behavior"/>
    <property type="evidence" value="ECO:0007669"/>
    <property type="project" value="EnsemblMetazoa"/>
</dbReference>
<dbReference type="InterPro" id="IPR019774">
    <property type="entry name" value="Aromatic-AA_hydroxylase_C"/>
</dbReference>
<evidence type="ECO:0000256" key="15">
    <source>
        <dbReference type="PIRSR" id="PIRSR601273-1"/>
    </source>
</evidence>
<dbReference type="OrthoDB" id="983542at2759"/>
<feature type="compositionally biased region" description="Low complexity" evidence="17">
    <location>
        <begin position="40"/>
        <end position="61"/>
    </location>
</feature>
<dbReference type="CDD" id="cd04929">
    <property type="entry name" value="ACT_TPH"/>
    <property type="match status" value="1"/>
</dbReference>
<evidence type="ECO:0000256" key="12">
    <source>
        <dbReference type="ARBA" id="ARBA00042662"/>
    </source>
</evidence>
<dbReference type="InParanoid" id="B4IZR0"/>
<dbReference type="GO" id="GO:0006587">
    <property type="term" value="P:serotonin biosynthetic process from tryptophan"/>
    <property type="evidence" value="ECO:0007669"/>
    <property type="project" value="EnsemblMetazoa"/>
</dbReference>
<proteinExistence type="inferred from homology"/>
<keyword evidence="7" id="KW-0560">Oxidoreductase</keyword>
<protein>
    <recommendedName>
        <fullName evidence="11">Tryptophan 5-hydroxylase 2</fullName>
        <ecNumber evidence="4">1.14.16.4</ecNumber>
    </recommendedName>
    <alternativeName>
        <fullName evidence="12">Tryptophan 5-monooxygenase 2</fullName>
    </alternativeName>
</protein>
<dbReference type="PANTHER" id="PTHR11473:SF16">
    <property type="entry name" value="TRYPTOPHAN 5-HYDROXYLASE 2"/>
    <property type="match status" value="1"/>
</dbReference>
<evidence type="ECO:0000256" key="13">
    <source>
        <dbReference type="ARBA" id="ARBA00048860"/>
    </source>
</evidence>
<dbReference type="GO" id="GO:0035202">
    <property type="term" value="P:tracheal pit formation in open tracheal system"/>
    <property type="evidence" value="ECO:0007669"/>
    <property type="project" value="EnsemblMetazoa"/>
</dbReference>
<evidence type="ECO:0000256" key="7">
    <source>
        <dbReference type="ARBA" id="ARBA00023002"/>
    </source>
</evidence>
<dbReference type="EMBL" id="CH916366">
    <property type="protein sequence ID" value="EDV95645.1"/>
    <property type="molecule type" value="Genomic_DNA"/>
</dbReference>
<dbReference type="GO" id="GO:0004505">
    <property type="term" value="F:phenylalanine 4-monooxygenase activity"/>
    <property type="evidence" value="ECO:0007669"/>
    <property type="project" value="EnsemblMetazoa"/>
</dbReference>
<dbReference type="GO" id="GO:0030431">
    <property type="term" value="P:sleep"/>
    <property type="evidence" value="ECO:0007669"/>
    <property type="project" value="EnsemblMetazoa"/>
</dbReference>
<dbReference type="PANTHER" id="PTHR11473">
    <property type="entry name" value="AROMATIC AMINO ACID HYDROXYLASE"/>
    <property type="match status" value="1"/>
</dbReference>
<dbReference type="PhylomeDB" id="B4IZR0"/>
<keyword evidence="10" id="KW-0724">Serotonin biosynthesis</keyword>
<dbReference type="GO" id="GO:0004510">
    <property type="term" value="F:tryptophan 5-monooxygenase activity"/>
    <property type="evidence" value="ECO:0007669"/>
    <property type="project" value="UniProtKB-EC"/>
</dbReference>
<dbReference type="GO" id="GO:0045187">
    <property type="term" value="P:regulation of circadian sleep/wake cycle, sleep"/>
    <property type="evidence" value="ECO:0007669"/>
    <property type="project" value="EnsemblMetazoa"/>
</dbReference>
<feature type="binding site" evidence="15">
    <location>
        <position position="351"/>
    </location>
    <ligand>
        <name>L-tryptophan</name>
        <dbReference type="ChEBI" id="CHEBI:57912"/>
    </ligand>
</feature>
<dbReference type="GO" id="GO:0043005">
    <property type="term" value="C:neuron projection"/>
    <property type="evidence" value="ECO:0007669"/>
    <property type="project" value="TreeGrafter"/>
</dbReference>
<evidence type="ECO:0000313" key="21">
    <source>
        <dbReference type="Proteomes" id="UP000001070"/>
    </source>
</evidence>
<feature type="binding site" evidence="16">
    <location>
        <position position="371"/>
    </location>
    <ligand>
        <name>Fe cation</name>
        <dbReference type="ChEBI" id="CHEBI:24875"/>
    </ligand>
</feature>
<dbReference type="eggNOG" id="KOG3820">
    <property type="taxonomic scope" value="Eukaryota"/>
</dbReference>
<gene>
    <name evidence="20" type="primary">Dgri\GH15664</name>
    <name evidence="20" type="ORF">Dgri_GH15664</name>
</gene>
<feature type="binding site" evidence="15">
    <location>
        <position position="431"/>
    </location>
    <ligand>
        <name>L-tryptophan</name>
        <dbReference type="ChEBI" id="CHEBI:57912"/>
    </ligand>
</feature>
<feature type="compositionally biased region" description="Polar residues" evidence="17">
    <location>
        <begin position="556"/>
        <end position="572"/>
    </location>
</feature>
<dbReference type="InterPro" id="IPR036329">
    <property type="entry name" value="Aro-AA_hydroxylase_C_sf"/>
</dbReference>
<dbReference type="UniPathway" id="UPA00846">
    <property type="reaction ID" value="UER00799"/>
</dbReference>
<feature type="domain" description="Biopterin-dependent aromatic amino acid hydroxylase family profile" evidence="18">
    <location>
        <begin position="187"/>
        <end position="534"/>
    </location>
</feature>
<organism evidence="21">
    <name type="scientific">Drosophila grimshawi</name>
    <name type="common">Hawaiian fruit fly</name>
    <name type="synonym">Idiomyia grimshawi</name>
    <dbReference type="NCBI Taxonomy" id="7222"/>
    <lineage>
        <taxon>Eukaryota</taxon>
        <taxon>Metazoa</taxon>
        <taxon>Ecdysozoa</taxon>
        <taxon>Arthropoda</taxon>
        <taxon>Hexapoda</taxon>
        <taxon>Insecta</taxon>
        <taxon>Pterygota</taxon>
        <taxon>Neoptera</taxon>
        <taxon>Endopterygota</taxon>
        <taxon>Diptera</taxon>
        <taxon>Brachycera</taxon>
        <taxon>Muscomorpha</taxon>
        <taxon>Ephydroidea</taxon>
        <taxon>Drosophilidae</taxon>
        <taxon>Drosophila</taxon>
        <taxon>Hawaiian Drosophila</taxon>
    </lineage>
</organism>
<feature type="binding site" evidence="15">
    <location>
        <position position="359"/>
    </location>
    <ligand>
        <name>L-tryptophan</name>
        <dbReference type="ChEBI" id="CHEBI:57912"/>
    </ligand>
</feature>
<evidence type="ECO:0000256" key="6">
    <source>
        <dbReference type="ARBA" id="ARBA00022723"/>
    </source>
</evidence>
<keyword evidence="9" id="KW-0503">Monooxygenase</keyword>
<feature type="region of interest" description="Disordered" evidence="17">
    <location>
        <begin position="23"/>
        <end position="67"/>
    </location>
</feature>
<keyword evidence="8 16" id="KW-0408">Iron</keyword>
<dbReference type="HOGENOM" id="CLU_023198_0_2_1"/>
<dbReference type="FunCoup" id="B4IZR0">
    <property type="interactions" value="94"/>
</dbReference>
<evidence type="ECO:0000256" key="3">
    <source>
        <dbReference type="ARBA" id="ARBA00009712"/>
    </source>
</evidence>
<evidence type="ECO:0000256" key="5">
    <source>
        <dbReference type="ARBA" id="ARBA00022553"/>
    </source>
</evidence>
<feature type="binding site" evidence="15">
    <location>
        <position position="329"/>
    </location>
    <ligand>
        <name>L-tryptophan</name>
        <dbReference type="ChEBI" id="CHEBI:57912"/>
    </ligand>
</feature>
<dbReference type="PROSITE" id="PS51671">
    <property type="entry name" value="ACT"/>
    <property type="match status" value="1"/>
</dbReference>
<feature type="binding site" evidence="16">
    <location>
        <position position="411"/>
    </location>
    <ligand>
        <name>Fe cation</name>
        <dbReference type="ChEBI" id="CHEBI:24875"/>
    </ligand>
</feature>
<evidence type="ECO:0000256" key="16">
    <source>
        <dbReference type="PIRSR" id="PIRSR601273-2"/>
    </source>
</evidence>
<evidence type="ECO:0000259" key="19">
    <source>
        <dbReference type="PROSITE" id="PS51671"/>
    </source>
</evidence>
<feature type="region of interest" description="Disordered" evidence="17">
    <location>
        <begin position="556"/>
        <end position="578"/>
    </location>
</feature>
<dbReference type="PROSITE" id="PS00367">
    <property type="entry name" value="BH4_AAA_HYDROXYL_1"/>
    <property type="match status" value="1"/>
</dbReference>
<evidence type="ECO:0000256" key="9">
    <source>
        <dbReference type="ARBA" id="ARBA00023033"/>
    </source>
</evidence>
<evidence type="ECO:0000259" key="18">
    <source>
        <dbReference type="PROSITE" id="PS51410"/>
    </source>
</evidence>
<feature type="binding site" evidence="15">
    <location>
        <position position="461"/>
    </location>
    <ligand>
        <name>L-tryptophan</name>
        <dbReference type="ChEBI" id="CHEBI:57912"/>
    </ligand>
</feature>
<evidence type="ECO:0000256" key="1">
    <source>
        <dbReference type="ARBA" id="ARBA00001954"/>
    </source>
</evidence>
<dbReference type="GO" id="GO:0005506">
    <property type="term" value="F:iron ion binding"/>
    <property type="evidence" value="ECO:0007669"/>
    <property type="project" value="InterPro"/>
</dbReference>
<dbReference type="NCBIfam" id="TIGR01270">
    <property type="entry name" value="Trp_5_monoox"/>
    <property type="match status" value="1"/>
</dbReference>
<feature type="domain" description="ACT" evidence="19">
    <location>
        <begin position="105"/>
        <end position="180"/>
    </location>
</feature>
<dbReference type="PRINTS" id="PR00372">
    <property type="entry name" value="FYWHYDRXLASE"/>
</dbReference>
<dbReference type="InterPro" id="IPR018301">
    <property type="entry name" value="ArAA_hydroxylase_Fe/CU_BS"/>
</dbReference>
<dbReference type="STRING" id="7222.B4IZR0"/>
<reference evidence="20 21" key="1">
    <citation type="journal article" date="2007" name="Nature">
        <title>Evolution of genes and genomes on the Drosophila phylogeny.</title>
        <authorList>
            <consortium name="Drosophila 12 Genomes Consortium"/>
            <person name="Clark A.G."/>
            <person name="Eisen M.B."/>
            <person name="Smith D.R."/>
            <person name="Bergman C.M."/>
            <person name="Oliver B."/>
            <person name="Markow T.A."/>
            <person name="Kaufman T.C."/>
            <person name="Kellis M."/>
            <person name="Gelbart W."/>
            <person name="Iyer V.N."/>
            <person name="Pollard D.A."/>
            <person name="Sackton T.B."/>
            <person name="Larracuente A.M."/>
            <person name="Singh N.D."/>
            <person name="Abad J.P."/>
            <person name="Abt D.N."/>
            <person name="Adryan B."/>
            <person name="Aguade M."/>
            <person name="Akashi H."/>
            <person name="Anderson W.W."/>
            <person name="Aquadro C.F."/>
            <person name="Ardell D.H."/>
            <person name="Arguello R."/>
            <person name="Artieri C.G."/>
            <person name="Barbash D.A."/>
            <person name="Barker D."/>
            <person name="Barsanti P."/>
            <person name="Batterham P."/>
            <person name="Batzoglou S."/>
            <person name="Begun D."/>
            <person name="Bhutkar A."/>
            <person name="Blanco E."/>
            <person name="Bosak S.A."/>
            <person name="Bradley R.K."/>
            <person name="Brand A.D."/>
            <person name="Brent M.R."/>
            <person name="Brooks A.N."/>
            <person name="Brown R.H."/>
            <person name="Butlin R.K."/>
            <person name="Caggese C."/>
            <person name="Calvi B.R."/>
            <person name="Bernardo de Carvalho A."/>
            <person name="Caspi A."/>
            <person name="Castrezana S."/>
            <person name="Celniker S.E."/>
            <person name="Chang J.L."/>
            <person name="Chapple C."/>
            <person name="Chatterji S."/>
            <person name="Chinwalla A."/>
            <person name="Civetta A."/>
            <person name="Clifton S.W."/>
            <person name="Comeron J.M."/>
            <person name="Costello J.C."/>
            <person name="Coyne J.A."/>
            <person name="Daub J."/>
            <person name="David R.G."/>
            <person name="Delcher A.L."/>
            <person name="Delehaunty K."/>
            <person name="Do C.B."/>
            <person name="Ebling H."/>
            <person name="Edwards K."/>
            <person name="Eickbush T."/>
            <person name="Evans J.D."/>
            <person name="Filipski A."/>
            <person name="Findeiss S."/>
            <person name="Freyhult E."/>
            <person name="Fulton L."/>
            <person name="Fulton R."/>
            <person name="Garcia A.C."/>
            <person name="Gardiner A."/>
            <person name="Garfield D.A."/>
            <person name="Garvin B.E."/>
            <person name="Gibson G."/>
            <person name="Gilbert D."/>
            <person name="Gnerre S."/>
            <person name="Godfrey J."/>
            <person name="Good R."/>
            <person name="Gotea V."/>
            <person name="Gravely B."/>
            <person name="Greenberg A.J."/>
            <person name="Griffiths-Jones S."/>
            <person name="Gross S."/>
            <person name="Guigo R."/>
            <person name="Gustafson E.A."/>
            <person name="Haerty W."/>
            <person name="Hahn M.W."/>
            <person name="Halligan D.L."/>
            <person name="Halpern A.L."/>
            <person name="Halter G.M."/>
            <person name="Han M.V."/>
            <person name="Heger A."/>
            <person name="Hillier L."/>
            <person name="Hinrichs A.S."/>
            <person name="Holmes I."/>
            <person name="Hoskins R.A."/>
            <person name="Hubisz M.J."/>
            <person name="Hultmark D."/>
            <person name="Huntley M.A."/>
            <person name="Jaffe D.B."/>
            <person name="Jagadeeshan S."/>
            <person name="Jeck W.R."/>
            <person name="Johnson J."/>
            <person name="Jones C.D."/>
            <person name="Jordan W.C."/>
            <person name="Karpen G.H."/>
            <person name="Kataoka E."/>
            <person name="Keightley P.D."/>
            <person name="Kheradpour P."/>
            <person name="Kirkness E.F."/>
            <person name="Koerich L.B."/>
            <person name="Kristiansen K."/>
            <person name="Kudrna D."/>
            <person name="Kulathinal R.J."/>
            <person name="Kumar S."/>
            <person name="Kwok R."/>
            <person name="Lander E."/>
            <person name="Langley C.H."/>
            <person name="Lapoint R."/>
            <person name="Lazzaro B.P."/>
            <person name="Lee S.J."/>
            <person name="Levesque L."/>
            <person name="Li R."/>
            <person name="Lin C.F."/>
            <person name="Lin M.F."/>
            <person name="Lindblad-Toh K."/>
            <person name="Llopart A."/>
            <person name="Long M."/>
            <person name="Low L."/>
            <person name="Lozovsky E."/>
            <person name="Lu J."/>
            <person name="Luo M."/>
            <person name="Machado C.A."/>
            <person name="Makalowski W."/>
            <person name="Marzo M."/>
            <person name="Matsuda M."/>
            <person name="Matzkin L."/>
            <person name="McAllister B."/>
            <person name="McBride C.S."/>
            <person name="McKernan B."/>
            <person name="McKernan K."/>
            <person name="Mendez-Lago M."/>
            <person name="Minx P."/>
            <person name="Mollenhauer M.U."/>
            <person name="Montooth K."/>
            <person name="Mount S.M."/>
            <person name="Mu X."/>
            <person name="Myers E."/>
            <person name="Negre B."/>
            <person name="Newfeld S."/>
            <person name="Nielsen R."/>
            <person name="Noor M.A."/>
            <person name="O'Grady P."/>
            <person name="Pachter L."/>
            <person name="Papaceit M."/>
            <person name="Parisi M.J."/>
            <person name="Parisi M."/>
            <person name="Parts L."/>
            <person name="Pedersen J.S."/>
            <person name="Pesole G."/>
            <person name="Phillippy A.M."/>
            <person name="Ponting C.P."/>
            <person name="Pop M."/>
            <person name="Porcelli D."/>
            <person name="Powell J.R."/>
            <person name="Prohaska S."/>
            <person name="Pruitt K."/>
            <person name="Puig M."/>
            <person name="Quesneville H."/>
            <person name="Ram K.R."/>
            <person name="Rand D."/>
            <person name="Rasmussen M.D."/>
            <person name="Reed L.K."/>
            <person name="Reenan R."/>
            <person name="Reily A."/>
            <person name="Remington K.A."/>
            <person name="Rieger T.T."/>
            <person name="Ritchie M.G."/>
            <person name="Robin C."/>
            <person name="Rogers Y.H."/>
            <person name="Rohde C."/>
            <person name="Rozas J."/>
            <person name="Rubenfield M.J."/>
            <person name="Ruiz A."/>
            <person name="Russo S."/>
            <person name="Salzberg S.L."/>
            <person name="Sanchez-Gracia A."/>
            <person name="Saranga D.J."/>
            <person name="Sato H."/>
            <person name="Schaeffer S.W."/>
            <person name="Schatz M.C."/>
            <person name="Schlenke T."/>
            <person name="Schwartz R."/>
            <person name="Segarra C."/>
            <person name="Singh R.S."/>
            <person name="Sirot L."/>
            <person name="Sirota M."/>
            <person name="Sisneros N.B."/>
            <person name="Smith C.D."/>
            <person name="Smith T.F."/>
            <person name="Spieth J."/>
            <person name="Stage D.E."/>
            <person name="Stark A."/>
            <person name="Stephan W."/>
            <person name="Strausberg R.L."/>
            <person name="Strempel S."/>
            <person name="Sturgill D."/>
            <person name="Sutton G."/>
            <person name="Sutton G.G."/>
            <person name="Tao W."/>
            <person name="Teichmann S."/>
            <person name="Tobari Y.N."/>
            <person name="Tomimura Y."/>
            <person name="Tsolas J.M."/>
            <person name="Valente V.L."/>
            <person name="Venter E."/>
            <person name="Venter J.C."/>
            <person name="Vicario S."/>
            <person name="Vieira F.G."/>
            <person name="Vilella A.J."/>
            <person name="Villasante A."/>
            <person name="Walenz B."/>
            <person name="Wang J."/>
            <person name="Wasserman M."/>
            <person name="Watts T."/>
            <person name="Wilson D."/>
            <person name="Wilson R.K."/>
            <person name="Wing R.A."/>
            <person name="Wolfner M.F."/>
            <person name="Wong A."/>
            <person name="Wong G.K."/>
            <person name="Wu C.I."/>
            <person name="Wu G."/>
            <person name="Yamamoto D."/>
            <person name="Yang H.P."/>
            <person name="Yang S.P."/>
            <person name="Yorke J.A."/>
            <person name="Yoshida K."/>
            <person name="Zdobnov E."/>
            <person name="Zhang P."/>
            <person name="Zhang Y."/>
            <person name="Zimin A.V."/>
            <person name="Baldwin J."/>
            <person name="Abdouelleil A."/>
            <person name="Abdulkadir J."/>
            <person name="Abebe A."/>
            <person name="Abera B."/>
            <person name="Abreu J."/>
            <person name="Acer S.C."/>
            <person name="Aftuck L."/>
            <person name="Alexander A."/>
            <person name="An P."/>
            <person name="Anderson E."/>
            <person name="Anderson S."/>
            <person name="Arachi H."/>
            <person name="Azer M."/>
            <person name="Bachantsang P."/>
            <person name="Barry A."/>
            <person name="Bayul T."/>
            <person name="Berlin A."/>
            <person name="Bessette D."/>
            <person name="Bloom T."/>
            <person name="Blye J."/>
            <person name="Boguslavskiy L."/>
            <person name="Bonnet C."/>
            <person name="Boukhgalter B."/>
            <person name="Bourzgui I."/>
            <person name="Brown A."/>
            <person name="Cahill P."/>
            <person name="Channer S."/>
            <person name="Cheshatsang Y."/>
            <person name="Chuda L."/>
            <person name="Citroen M."/>
            <person name="Collymore A."/>
            <person name="Cooke P."/>
            <person name="Costello M."/>
            <person name="D'Aco K."/>
            <person name="Daza R."/>
            <person name="De Haan G."/>
            <person name="DeGray S."/>
            <person name="DeMaso C."/>
            <person name="Dhargay N."/>
            <person name="Dooley K."/>
            <person name="Dooley E."/>
            <person name="Doricent M."/>
            <person name="Dorje P."/>
            <person name="Dorjee K."/>
            <person name="Dupes A."/>
            <person name="Elong R."/>
            <person name="Falk J."/>
            <person name="Farina A."/>
            <person name="Faro S."/>
            <person name="Ferguson D."/>
            <person name="Fisher S."/>
            <person name="Foley C.D."/>
            <person name="Franke A."/>
            <person name="Friedrich D."/>
            <person name="Gadbois L."/>
            <person name="Gearin G."/>
            <person name="Gearin C.R."/>
            <person name="Giannoukos G."/>
            <person name="Goode T."/>
            <person name="Graham J."/>
            <person name="Grandbois E."/>
            <person name="Grewal S."/>
            <person name="Gyaltsen K."/>
            <person name="Hafez N."/>
            <person name="Hagos B."/>
            <person name="Hall J."/>
            <person name="Henson C."/>
            <person name="Hollinger A."/>
            <person name="Honan T."/>
            <person name="Huard M.D."/>
            <person name="Hughes L."/>
            <person name="Hurhula B."/>
            <person name="Husby M.E."/>
            <person name="Kamat A."/>
            <person name="Kanga B."/>
            <person name="Kashin S."/>
            <person name="Khazanovich D."/>
            <person name="Kisner P."/>
            <person name="Lance K."/>
            <person name="Lara M."/>
            <person name="Lee W."/>
            <person name="Lennon N."/>
            <person name="Letendre F."/>
            <person name="LeVine R."/>
            <person name="Lipovsky A."/>
            <person name="Liu X."/>
            <person name="Liu J."/>
            <person name="Liu S."/>
            <person name="Lokyitsang T."/>
            <person name="Lokyitsang Y."/>
            <person name="Lubonja R."/>
            <person name="Lui A."/>
            <person name="MacDonald P."/>
            <person name="Magnisalis V."/>
            <person name="Maru K."/>
            <person name="Matthews C."/>
            <person name="McCusker W."/>
            <person name="McDonough S."/>
            <person name="Mehta T."/>
            <person name="Meldrim J."/>
            <person name="Meneus L."/>
            <person name="Mihai O."/>
            <person name="Mihalev A."/>
            <person name="Mihova T."/>
            <person name="Mittelman R."/>
            <person name="Mlenga V."/>
            <person name="Montmayeur A."/>
            <person name="Mulrain L."/>
            <person name="Navidi A."/>
            <person name="Naylor J."/>
            <person name="Negash T."/>
            <person name="Nguyen T."/>
            <person name="Nguyen N."/>
            <person name="Nicol R."/>
            <person name="Norbu C."/>
            <person name="Norbu N."/>
            <person name="Novod N."/>
            <person name="O'Neill B."/>
            <person name="Osman S."/>
            <person name="Markiewicz E."/>
            <person name="Oyono O.L."/>
            <person name="Patti C."/>
            <person name="Phunkhang P."/>
            <person name="Pierre F."/>
            <person name="Priest M."/>
            <person name="Raghuraman S."/>
            <person name="Rege F."/>
            <person name="Reyes R."/>
            <person name="Rise C."/>
            <person name="Rogov P."/>
            <person name="Ross K."/>
            <person name="Ryan E."/>
            <person name="Settipalli S."/>
            <person name="Shea T."/>
            <person name="Sherpa N."/>
            <person name="Shi L."/>
            <person name="Shih D."/>
            <person name="Sparrow T."/>
            <person name="Spaulding J."/>
            <person name="Stalker J."/>
            <person name="Stange-Thomann N."/>
            <person name="Stavropoulos S."/>
            <person name="Stone C."/>
            <person name="Strader C."/>
            <person name="Tesfaye S."/>
            <person name="Thomson T."/>
            <person name="Thoulutsang Y."/>
            <person name="Thoulutsang D."/>
            <person name="Topham K."/>
            <person name="Topping I."/>
            <person name="Tsamla T."/>
            <person name="Vassiliev H."/>
            <person name="Vo A."/>
            <person name="Wangchuk T."/>
            <person name="Wangdi T."/>
            <person name="Weiand M."/>
            <person name="Wilkinson J."/>
            <person name="Wilson A."/>
            <person name="Yadav S."/>
            <person name="Young G."/>
            <person name="Yu Q."/>
            <person name="Zembek L."/>
            <person name="Zhong D."/>
            <person name="Zimmer A."/>
            <person name="Zwirko Z."/>
            <person name="Jaffe D.B."/>
            <person name="Alvarez P."/>
            <person name="Brockman W."/>
            <person name="Butler J."/>
            <person name="Chin C."/>
            <person name="Gnerre S."/>
            <person name="Grabherr M."/>
            <person name="Kleber M."/>
            <person name="Mauceli E."/>
            <person name="MacCallum I."/>
        </authorList>
    </citation>
    <scope>NUCLEOTIDE SEQUENCE [LARGE SCALE GENOMIC DNA]</scope>
    <source>
        <strain evidence="21">Tucson 15287-2541.00</strain>
    </source>
</reference>
<keyword evidence="6 16" id="KW-0479">Metal-binding</keyword>
<dbReference type="SUPFAM" id="SSF56534">
    <property type="entry name" value="Aromatic aminoacid monoxygenases, catalytic and oligomerization domains"/>
    <property type="match status" value="1"/>
</dbReference>
<dbReference type="SMR" id="B4IZR0"/>